<keyword evidence="2" id="KW-0723">Serine/threonine-protein kinase</keyword>
<feature type="compositionally biased region" description="Basic and acidic residues" evidence="8">
    <location>
        <begin position="407"/>
        <end position="420"/>
    </location>
</feature>
<dbReference type="AlphaFoldDB" id="A0A9Q0F8R5"/>
<dbReference type="Pfam" id="PF00069">
    <property type="entry name" value="Pkinase"/>
    <property type="match status" value="1"/>
</dbReference>
<feature type="region of interest" description="Disordered" evidence="8">
    <location>
        <begin position="462"/>
        <end position="511"/>
    </location>
</feature>
<dbReference type="OrthoDB" id="28397at2759"/>
<dbReference type="PROSITE" id="PS00107">
    <property type="entry name" value="PROTEIN_KINASE_ATP"/>
    <property type="match status" value="1"/>
</dbReference>
<feature type="domain" description="Protein kinase" evidence="9">
    <location>
        <begin position="106"/>
        <end position="390"/>
    </location>
</feature>
<evidence type="ECO:0000256" key="8">
    <source>
        <dbReference type="SAM" id="MobiDB-lite"/>
    </source>
</evidence>
<feature type="region of interest" description="Disordered" evidence="8">
    <location>
        <begin position="1"/>
        <end position="39"/>
    </location>
</feature>
<dbReference type="InterPro" id="IPR050108">
    <property type="entry name" value="CDK"/>
</dbReference>
<dbReference type="PANTHER" id="PTHR24056:SF188">
    <property type="entry name" value="CYCLIN-DEPENDENT KINASE C-2 C"/>
    <property type="match status" value="1"/>
</dbReference>
<organism evidence="10 11">
    <name type="scientific">Turnera subulata</name>
    <dbReference type="NCBI Taxonomy" id="218843"/>
    <lineage>
        <taxon>Eukaryota</taxon>
        <taxon>Viridiplantae</taxon>
        <taxon>Streptophyta</taxon>
        <taxon>Embryophyta</taxon>
        <taxon>Tracheophyta</taxon>
        <taxon>Spermatophyta</taxon>
        <taxon>Magnoliopsida</taxon>
        <taxon>eudicotyledons</taxon>
        <taxon>Gunneridae</taxon>
        <taxon>Pentapetalae</taxon>
        <taxon>rosids</taxon>
        <taxon>fabids</taxon>
        <taxon>Malpighiales</taxon>
        <taxon>Passifloraceae</taxon>
        <taxon>Turnera</taxon>
    </lineage>
</organism>
<dbReference type="GO" id="GO:0032968">
    <property type="term" value="P:positive regulation of transcription elongation by RNA polymerase II"/>
    <property type="evidence" value="ECO:0007669"/>
    <property type="project" value="TreeGrafter"/>
</dbReference>
<protein>
    <recommendedName>
        <fullName evidence="9">Protein kinase domain-containing protein</fullName>
    </recommendedName>
</protein>
<dbReference type="FunFam" id="3.30.200.20:FF:000021">
    <property type="entry name" value="probable serine/threonine-protein kinase At1g54610"/>
    <property type="match status" value="1"/>
</dbReference>
<name>A0A9Q0F8R5_9ROSI</name>
<gene>
    <name evidence="10" type="ORF">Tsubulata_004046</name>
</gene>
<keyword evidence="4 7" id="KW-0547">Nucleotide-binding</keyword>
<dbReference type="GO" id="GO:0008353">
    <property type="term" value="F:RNA polymerase II CTD heptapeptide repeat kinase activity"/>
    <property type="evidence" value="ECO:0007669"/>
    <property type="project" value="TreeGrafter"/>
</dbReference>
<evidence type="ECO:0000256" key="3">
    <source>
        <dbReference type="ARBA" id="ARBA00022679"/>
    </source>
</evidence>
<dbReference type="InterPro" id="IPR000719">
    <property type="entry name" value="Prot_kinase_dom"/>
</dbReference>
<dbReference type="EMBL" id="JAKUCV010006706">
    <property type="protein sequence ID" value="KAJ4826295.1"/>
    <property type="molecule type" value="Genomic_DNA"/>
</dbReference>
<dbReference type="InterPro" id="IPR017441">
    <property type="entry name" value="Protein_kinase_ATP_BS"/>
</dbReference>
<dbReference type="PANTHER" id="PTHR24056">
    <property type="entry name" value="CELL DIVISION PROTEIN KINASE"/>
    <property type="match status" value="1"/>
</dbReference>
<keyword evidence="11" id="KW-1185">Reference proteome</keyword>
<dbReference type="PROSITE" id="PS50011">
    <property type="entry name" value="PROTEIN_KINASE_DOM"/>
    <property type="match status" value="1"/>
</dbReference>
<evidence type="ECO:0000313" key="11">
    <source>
        <dbReference type="Proteomes" id="UP001141552"/>
    </source>
</evidence>
<dbReference type="InterPro" id="IPR008271">
    <property type="entry name" value="Ser/Thr_kinase_AS"/>
</dbReference>
<keyword evidence="6 7" id="KW-0067">ATP-binding</keyword>
<dbReference type="Gene3D" id="1.10.510.10">
    <property type="entry name" value="Transferase(Phosphotransferase) domain 1"/>
    <property type="match status" value="1"/>
</dbReference>
<keyword evidence="5" id="KW-0418">Kinase</keyword>
<comment type="similarity">
    <text evidence="1">Belongs to the protein kinase superfamily. CMGC Ser/Thr protein kinase family. CDC2/CDKX subfamily.</text>
</comment>
<dbReference type="FunFam" id="1.10.510.10:FF:000043">
    <property type="entry name" value="probable serine/threonine-protein kinase At1g54610"/>
    <property type="match status" value="1"/>
</dbReference>
<feature type="region of interest" description="Disordered" evidence="8">
    <location>
        <begin position="566"/>
        <end position="586"/>
    </location>
</feature>
<evidence type="ECO:0000256" key="1">
    <source>
        <dbReference type="ARBA" id="ARBA00006485"/>
    </source>
</evidence>
<feature type="compositionally biased region" description="Low complexity" evidence="8">
    <location>
        <begin position="23"/>
        <end position="39"/>
    </location>
</feature>
<evidence type="ECO:0000256" key="2">
    <source>
        <dbReference type="ARBA" id="ARBA00022527"/>
    </source>
</evidence>
<proteinExistence type="inferred from homology"/>
<keyword evidence="3" id="KW-0808">Transferase</keyword>
<evidence type="ECO:0000256" key="4">
    <source>
        <dbReference type="ARBA" id="ARBA00022741"/>
    </source>
</evidence>
<dbReference type="GO" id="GO:0000307">
    <property type="term" value="C:cyclin-dependent protein kinase holoenzyme complex"/>
    <property type="evidence" value="ECO:0007669"/>
    <property type="project" value="TreeGrafter"/>
</dbReference>
<evidence type="ECO:0000313" key="10">
    <source>
        <dbReference type="EMBL" id="KAJ4826295.1"/>
    </source>
</evidence>
<evidence type="ECO:0000256" key="7">
    <source>
        <dbReference type="PROSITE-ProRule" id="PRU10141"/>
    </source>
</evidence>
<dbReference type="GO" id="GO:0005524">
    <property type="term" value="F:ATP binding"/>
    <property type="evidence" value="ECO:0007669"/>
    <property type="project" value="UniProtKB-UniRule"/>
</dbReference>
<comment type="caution">
    <text evidence="10">The sequence shown here is derived from an EMBL/GenBank/DDBJ whole genome shotgun (WGS) entry which is preliminary data.</text>
</comment>
<dbReference type="InterPro" id="IPR011009">
    <property type="entry name" value="Kinase-like_dom_sf"/>
</dbReference>
<dbReference type="CDD" id="cd07840">
    <property type="entry name" value="STKc_CDK9_like"/>
    <property type="match status" value="1"/>
</dbReference>
<dbReference type="SUPFAM" id="SSF56112">
    <property type="entry name" value="Protein kinase-like (PK-like)"/>
    <property type="match status" value="1"/>
</dbReference>
<reference evidence="10" key="1">
    <citation type="submission" date="2022-02" db="EMBL/GenBank/DDBJ databases">
        <authorList>
            <person name="Henning P.M."/>
            <person name="McCubbin A.G."/>
            <person name="Shore J.S."/>
        </authorList>
    </citation>
    <scope>NUCLEOTIDE SEQUENCE</scope>
    <source>
        <strain evidence="10">F60SS</strain>
        <tissue evidence="10">Leaves</tissue>
    </source>
</reference>
<evidence type="ECO:0000256" key="6">
    <source>
        <dbReference type="ARBA" id="ARBA00022840"/>
    </source>
</evidence>
<evidence type="ECO:0000259" key="9">
    <source>
        <dbReference type="PROSITE" id="PS50011"/>
    </source>
</evidence>
<reference evidence="10" key="2">
    <citation type="journal article" date="2023" name="Plants (Basel)">
        <title>Annotation of the Turnera subulata (Passifloraceae) Draft Genome Reveals the S-Locus Evolved after the Divergence of Turneroideae from Passifloroideae in a Stepwise Manner.</title>
        <authorList>
            <person name="Henning P.M."/>
            <person name="Roalson E.H."/>
            <person name="Mir W."/>
            <person name="McCubbin A.G."/>
            <person name="Shore J.S."/>
        </authorList>
    </citation>
    <scope>NUCLEOTIDE SEQUENCE</scope>
    <source>
        <strain evidence="10">F60SS</strain>
    </source>
</reference>
<dbReference type="PROSITE" id="PS00108">
    <property type="entry name" value="PROTEIN_KINASE_ST"/>
    <property type="match status" value="1"/>
</dbReference>
<dbReference type="GO" id="GO:0005634">
    <property type="term" value="C:nucleus"/>
    <property type="evidence" value="ECO:0007669"/>
    <property type="project" value="TreeGrafter"/>
</dbReference>
<feature type="region of interest" description="Disordered" evidence="8">
    <location>
        <begin position="398"/>
        <end position="450"/>
    </location>
</feature>
<evidence type="ECO:0000256" key="5">
    <source>
        <dbReference type="ARBA" id="ARBA00022777"/>
    </source>
</evidence>
<feature type="binding site" evidence="7">
    <location>
        <position position="135"/>
    </location>
    <ligand>
        <name>ATP</name>
        <dbReference type="ChEBI" id="CHEBI:30616"/>
    </ligand>
</feature>
<dbReference type="Proteomes" id="UP001141552">
    <property type="component" value="Unassembled WGS sequence"/>
</dbReference>
<dbReference type="SMART" id="SM00220">
    <property type="entry name" value="S_TKc"/>
    <property type="match status" value="1"/>
</dbReference>
<dbReference type="Gene3D" id="3.30.200.20">
    <property type="entry name" value="Phosphorylase Kinase, domain 1"/>
    <property type="match status" value="1"/>
</dbReference>
<sequence length="643" mass="72119">MGCAGSKRSLRGACSPVFDRPVQQQQQQPPQQPSSRRPAPAFFRENLSASTKSAFGTSCFEPKYVVKEDNYRKDGSLRRYNSCVKGNDHLGVVVVEECDDRYQDQGGGGGEIGQGTYSTVYQAREVETGKMVALKKVRFDTYQPESIRFMAREILILRRLDHPNIMKLEGIITSRISTSLYLVFEYMEHDLAGLITSPEINFSEAQVKCYMKQLLCAIEHCHVNGIMHRDIKSSNILVNNEGILKLADFGLANVLSSRNKQQLTSRVVTLWYRAPELLMGSTSYGVSADLWSIGCVLAEILTGKPFIKGRTEVEQLHKIFKLCGSPPDEFWKQSKLPNAIMFRPQHSYESSLRERCKDFPSTAVDLIETLLSIEPEKRGTASSALICQYFSTKPYPCDPSSLPKYPPNKEMDAKYREEARRKKAGVRSRDPRGSKKPRRPNKTLQEQIGFWNRIDVKEEAKDNQQLQKANGSDARPNKTSRLVNRQQSFDGVSLPSQATNGRSSFKGPAPVTASSGFAWVKRQREDCPPTIKEEEEGPFVKSYAPSITSTQLTADSSRFQFVNNSFDPKKEERQRHKASGTNSLDATGGEAVAAETNMGKRNAKLSRSETTTEALLQRNGSQKCQAAQNSKLDKEMLCKVLLE</sequence>
<feature type="compositionally biased region" description="Polar residues" evidence="8">
    <location>
        <begin position="477"/>
        <end position="503"/>
    </location>
</feature>
<accession>A0A9Q0F8R5</accession>